<feature type="region of interest" description="Disordered" evidence="1">
    <location>
        <begin position="197"/>
        <end position="260"/>
    </location>
</feature>
<dbReference type="InterPro" id="IPR007789">
    <property type="entry name" value="DUF688"/>
</dbReference>
<accession>A0AA38KYS0</accession>
<evidence type="ECO:0000256" key="1">
    <source>
        <dbReference type="SAM" id="MobiDB-lite"/>
    </source>
</evidence>
<dbReference type="Pfam" id="PF05097">
    <property type="entry name" value="DUF688"/>
    <property type="match status" value="1"/>
</dbReference>
<dbReference type="EMBL" id="JAHRHJ020000006">
    <property type="protein sequence ID" value="KAH9311298.1"/>
    <property type="molecule type" value="Genomic_DNA"/>
</dbReference>
<feature type="region of interest" description="Disordered" evidence="1">
    <location>
        <begin position="302"/>
        <end position="337"/>
    </location>
</feature>
<feature type="non-terminal residue" evidence="2">
    <location>
        <position position="444"/>
    </location>
</feature>
<sequence length="444" mass="49084">EKLTSSRRKSGLVSDRQRWKLQSRAKPGTAIVPAVQNQWIKLGSASMGGEERILSILLSTSELPNLDLSNLHLFQATADPDNNGFYIDSEADPFSFFREAAGPVNQPEPIVFKSRAVMEAETENKPTRGCRARRPAPMPGINRAKDHPAVPLPEPHQKPRIDLNSSPAAKFLVQVMPWELHPSPVTPFTPAAVPFQWEEAPGKPKPPPAAANRRSPRPALHLPPRLVFRSAPSVKTLPLQGSTEEPGAKHGGSWSSGSAEEKRVIYDDDDDKIAECGVPSHIAPAYDLHWRGKASALVTMWRKKSSSGHNKVKSAPNSSKKKNNNKPPSLNPSGELLVHRDDREVWVNDEATTETPVQSLNAMIAAAMGAKTEQFDYCSSTTKPYARPVMERECHCSKMPRRTKRKWVLRKLRRPAHAVVSSQKSPQTSMAIRIDSTLTSFKSN</sequence>
<keyword evidence="3" id="KW-1185">Reference proteome</keyword>
<proteinExistence type="predicted"/>
<evidence type="ECO:0000313" key="3">
    <source>
        <dbReference type="Proteomes" id="UP000824469"/>
    </source>
</evidence>
<organism evidence="2 3">
    <name type="scientific">Taxus chinensis</name>
    <name type="common">Chinese yew</name>
    <name type="synonym">Taxus wallichiana var. chinensis</name>
    <dbReference type="NCBI Taxonomy" id="29808"/>
    <lineage>
        <taxon>Eukaryota</taxon>
        <taxon>Viridiplantae</taxon>
        <taxon>Streptophyta</taxon>
        <taxon>Embryophyta</taxon>
        <taxon>Tracheophyta</taxon>
        <taxon>Spermatophyta</taxon>
        <taxon>Pinopsida</taxon>
        <taxon>Pinidae</taxon>
        <taxon>Conifers II</taxon>
        <taxon>Cupressales</taxon>
        <taxon>Taxaceae</taxon>
        <taxon>Taxus</taxon>
    </lineage>
</organism>
<reference evidence="2 3" key="1">
    <citation type="journal article" date="2021" name="Nat. Plants">
        <title>The Taxus genome provides insights into paclitaxel biosynthesis.</title>
        <authorList>
            <person name="Xiong X."/>
            <person name="Gou J."/>
            <person name="Liao Q."/>
            <person name="Li Y."/>
            <person name="Zhou Q."/>
            <person name="Bi G."/>
            <person name="Li C."/>
            <person name="Du R."/>
            <person name="Wang X."/>
            <person name="Sun T."/>
            <person name="Guo L."/>
            <person name="Liang H."/>
            <person name="Lu P."/>
            <person name="Wu Y."/>
            <person name="Zhang Z."/>
            <person name="Ro D.K."/>
            <person name="Shang Y."/>
            <person name="Huang S."/>
            <person name="Yan J."/>
        </authorList>
    </citation>
    <scope>NUCLEOTIDE SEQUENCE [LARGE SCALE GENOMIC DNA]</scope>
    <source>
        <strain evidence="2">Ta-2019</strain>
    </source>
</reference>
<protein>
    <submittedName>
        <fullName evidence="2">Uncharacterized protein</fullName>
    </submittedName>
</protein>
<comment type="caution">
    <text evidence="2">The sequence shown here is derived from an EMBL/GenBank/DDBJ whole genome shotgun (WGS) entry which is preliminary data.</text>
</comment>
<feature type="region of interest" description="Disordered" evidence="1">
    <location>
        <begin position="122"/>
        <end position="162"/>
    </location>
</feature>
<name>A0AA38KYS0_TAXCH</name>
<dbReference type="Proteomes" id="UP000824469">
    <property type="component" value="Unassembled WGS sequence"/>
</dbReference>
<feature type="compositionally biased region" description="Basic residues" evidence="1">
    <location>
        <begin position="302"/>
        <end position="312"/>
    </location>
</feature>
<feature type="compositionally biased region" description="Low complexity" evidence="1">
    <location>
        <begin position="210"/>
        <end position="219"/>
    </location>
</feature>
<dbReference type="AlphaFoldDB" id="A0AA38KYS0"/>
<gene>
    <name evidence="2" type="ORF">KI387_026333</name>
</gene>
<feature type="non-terminal residue" evidence="2">
    <location>
        <position position="1"/>
    </location>
</feature>
<dbReference type="OMA" id="VMERECH"/>
<evidence type="ECO:0000313" key="2">
    <source>
        <dbReference type="EMBL" id="KAH9311298.1"/>
    </source>
</evidence>